<name>A0A3B1DDF1_9ZZZZ</name>
<dbReference type="AlphaFoldDB" id="A0A3B1DDF1"/>
<dbReference type="SUPFAM" id="SSF52309">
    <property type="entry name" value="N-(deoxy)ribosyltransferase-like"/>
    <property type="match status" value="1"/>
</dbReference>
<dbReference type="Gene3D" id="3.40.50.450">
    <property type="match status" value="1"/>
</dbReference>
<accession>A0A3B1DDF1</accession>
<evidence type="ECO:0008006" key="2">
    <source>
        <dbReference type="Google" id="ProtNLM"/>
    </source>
</evidence>
<reference evidence="1" key="1">
    <citation type="submission" date="2018-06" db="EMBL/GenBank/DDBJ databases">
        <authorList>
            <person name="Zhirakovskaya E."/>
        </authorList>
    </citation>
    <scope>NUCLEOTIDE SEQUENCE</scope>
</reference>
<organism evidence="1">
    <name type="scientific">hydrothermal vent metagenome</name>
    <dbReference type="NCBI Taxonomy" id="652676"/>
    <lineage>
        <taxon>unclassified sequences</taxon>
        <taxon>metagenomes</taxon>
        <taxon>ecological metagenomes</taxon>
    </lineage>
</organism>
<proteinExistence type="predicted"/>
<sequence>MAKQGAEKRGQQKPDAEEQKTCFIIMPITTQENYFDLYRDTEEHFRHVLDLLMMPAVEKAGYTPIRPSAQGADLIHAEIIQNLQSADLVLCDMSCVNPNVLFEFGIRTALNKPVCIVKDDKTPKVPFDTMVLNYHQYRSALDSWHLPEDIRLITSHIRDSAKRSKGDNALWRYFGLRTAATPFEGDDTSENMMGSMLNMMDSMRMQFAAALHRRDSRDQI</sequence>
<dbReference type="EMBL" id="UOGK01000456">
    <property type="protein sequence ID" value="VAX40856.1"/>
    <property type="molecule type" value="Genomic_DNA"/>
</dbReference>
<evidence type="ECO:0000313" key="1">
    <source>
        <dbReference type="EMBL" id="VAX40856.1"/>
    </source>
</evidence>
<gene>
    <name evidence="1" type="ORF">MNBD_PLANCTO03-2440</name>
</gene>
<protein>
    <recommendedName>
        <fullName evidence="2">Nucleoside 2-deoxyribosyltransferase</fullName>
    </recommendedName>
</protein>
<feature type="non-terminal residue" evidence="1">
    <location>
        <position position="220"/>
    </location>
</feature>